<dbReference type="Gene3D" id="3.30.710.10">
    <property type="entry name" value="Potassium Channel Kv1.1, Chain A"/>
    <property type="match status" value="1"/>
</dbReference>
<evidence type="ECO:0000256" key="1">
    <source>
        <dbReference type="ARBA" id="ARBA00022441"/>
    </source>
</evidence>
<dbReference type="SUPFAM" id="SSF54695">
    <property type="entry name" value="POZ domain"/>
    <property type="match status" value="1"/>
</dbReference>
<accession>A0A1B6ELB0</accession>
<dbReference type="SMART" id="SM00612">
    <property type="entry name" value="Kelch"/>
    <property type="match status" value="6"/>
</dbReference>
<dbReference type="InterPro" id="IPR011705">
    <property type="entry name" value="BACK"/>
</dbReference>
<feature type="non-terminal residue" evidence="5">
    <location>
        <position position="1"/>
    </location>
</feature>
<evidence type="ECO:0000313" key="5">
    <source>
        <dbReference type="EMBL" id="JAS38691.1"/>
    </source>
</evidence>
<feature type="region of interest" description="Disordered" evidence="3">
    <location>
        <begin position="676"/>
        <end position="698"/>
    </location>
</feature>
<dbReference type="GO" id="GO:0003779">
    <property type="term" value="F:actin binding"/>
    <property type="evidence" value="ECO:0007669"/>
    <property type="project" value="UniProtKB-KW"/>
</dbReference>
<dbReference type="EMBL" id="GECZ01031078">
    <property type="protein sequence ID" value="JAS38691.1"/>
    <property type="molecule type" value="Transcribed_RNA"/>
</dbReference>
<reference evidence="5" key="1">
    <citation type="submission" date="2015-11" db="EMBL/GenBank/DDBJ databases">
        <title>De novo transcriptome assembly of four potential Pierce s Disease insect vectors from Arizona vineyards.</title>
        <authorList>
            <person name="Tassone E.E."/>
        </authorList>
    </citation>
    <scope>NUCLEOTIDE SEQUENCE</scope>
</reference>
<evidence type="ECO:0000256" key="3">
    <source>
        <dbReference type="SAM" id="MobiDB-lite"/>
    </source>
</evidence>
<name>A0A1B6ELB0_9HEMI</name>
<dbReference type="Pfam" id="PF24681">
    <property type="entry name" value="Kelch_KLHDC2_KLHL20_DRC7"/>
    <property type="match status" value="1"/>
</dbReference>
<dbReference type="AlphaFoldDB" id="A0A1B6ELB0"/>
<dbReference type="InterPro" id="IPR006652">
    <property type="entry name" value="Kelch_1"/>
</dbReference>
<proteinExistence type="predicted"/>
<gene>
    <name evidence="5" type="ORF">g.39463</name>
</gene>
<organism evidence="5">
    <name type="scientific">Cuerna arida</name>
    <dbReference type="NCBI Taxonomy" id="1464854"/>
    <lineage>
        <taxon>Eukaryota</taxon>
        <taxon>Metazoa</taxon>
        <taxon>Ecdysozoa</taxon>
        <taxon>Arthropoda</taxon>
        <taxon>Hexapoda</taxon>
        <taxon>Insecta</taxon>
        <taxon>Pterygota</taxon>
        <taxon>Neoptera</taxon>
        <taxon>Paraneoptera</taxon>
        <taxon>Hemiptera</taxon>
        <taxon>Auchenorrhyncha</taxon>
        <taxon>Membracoidea</taxon>
        <taxon>Cicadellidae</taxon>
        <taxon>Cicadellinae</taxon>
        <taxon>Proconiini</taxon>
        <taxon>Cuerna</taxon>
    </lineage>
</organism>
<dbReference type="CDD" id="cd14733">
    <property type="entry name" value="BACK"/>
    <property type="match status" value="1"/>
</dbReference>
<sequence>SSRSRKCFDCHLQKSFAPSRTKHSPSKYSKPHLTYKAGRRPSLRQCLEKQSQCKKKSKPSHVNTCSSPTRYDCKSPEMCWTSDSPASGHGGIGDGLATNNVGNQVHVIYPVMGTQTPSQEHDSFPFKPTPSGNYKLKPSQVVYESKNLSIVAADPGSVMLNVTESNKTVETDFINRPEKENWDTTCLYTSVGADGKLPFGSELSDTISDSDGGFINQKSSDKPSEISLAKMGYVVDNCLDWKNLNLPKKADLQKLLLHNILNKINPDVQVKIGTSVYKCHRIVLQCYCSNFLPESGSVVELPEKEVSKDVFSQIYQWMLHLGTDSYKLLRRDNILEIYKAANFLKIKELEDQCWAFIDNVDVFFEDRAFLLYLAARKYGNKTVMELMIPRVQRFFLTLVSSREFVEFSCEEVCTFLQSNYICIHCEMEVFMAGVRWLEHDWNRRKDHAVEVMSCVRFGFINPRVLITLRRNPQSPQFLRVANIPEISKMIDDGVALSILKTYFENDSDEDFQKSLKLLGVTNPVPRNWAGSDKNYQTYNDFLQELYHYRSKQQLDVKLSRMKLKLESVNDDFLSSAVLPPATHQKITQMAGGSALIRCLPQLEPKELELLKKMICQDGKLAEDKGKKMKSRLCAMAEEEYKQKPCRKPKEDRRLRRPTPAVVMDQDVAARKIQKAYRHYHRRQSGTEVGTNMRTMPSGGHINKNMKSMSDPSLPSYLMKSSVLTTGEEDGSCIPLHFCKESLFVFGGVNPFEDINHCNSGNKIYQYITRSNCWRVFGEMPEPRHYHCVLFFQGWIYVAGGKHTAKETNDPGAISNKVWKFDPTYKKWSSFRDMRHPRRSFGFVACNNRLFALGGRDDQDRILNQVEMYDAVAEKWVEVQPMNEARAGLAANEYNGRIWVAGGLLNGANIATKSVEYYNVQQNMWTQVSSLRYTLAYGVMVPMESHLYLVGGAIGLQNMPSSGSGRQIDVWDHANQNWALATMMCKPRHAHAAVCLKGDTPKTVYCMVLGGMSTKHNSALDKVECWNVQDNQWIPGIAQLPQPLAGHVALALPSHVLG</sequence>
<evidence type="ECO:0000256" key="2">
    <source>
        <dbReference type="ARBA" id="ARBA00022737"/>
    </source>
</evidence>
<protein>
    <recommendedName>
        <fullName evidence="4">BACK domain-containing protein</fullName>
    </recommendedName>
</protein>
<evidence type="ECO:0000259" key="4">
    <source>
        <dbReference type="SMART" id="SM00875"/>
    </source>
</evidence>
<dbReference type="InterPro" id="IPR015915">
    <property type="entry name" value="Kelch-typ_b-propeller"/>
</dbReference>
<dbReference type="Pfam" id="PF00651">
    <property type="entry name" value="BTB"/>
    <property type="match status" value="1"/>
</dbReference>
<keyword evidence="1" id="KW-0880">Kelch repeat</keyword>
<dbReference type="PANTHER" id="PTHR22667:SF0">
    <property type="entry name" value="AT01380P-RELATED"/>
    <property type="match status" value="1"/>
</dbReference>
<keyword evidence="2" id="KW-0677">Repeat</keyword>
<feature type="region of interest" description="Disordered" evidence="3">
    <location>
        <begin position="17"/>
        <end position="41"/>
    </location>
</feature>
<dbReference type="Gene3D" id="2.120.10.80">
    <property type="entry name" value="Kelch-type beta propeller"/>
    <property type="match status" value="2"/>
</dbReference>
<feature type="domain" description="BACK" evidence="4">
    <location>
        <begin position="368"/>
        <end position="469"/>
    </location>
</feature>
<dbReference type="PANTHER" id="PTHR22667">
    <property type="entry name" value="AT01380P-RELATED"/>
    <property type="match status" value="1"/>
</dbReference>
<dbReference type="SMART" id="SM00875">
    <property type="entry name" value="BACK"/>
    <property type="match status" value="1"/>
</dbReference>
<dbReference type="InterPro" id="IPR011333">
    <property type="entry name" value="SKP1/BTB/POZ_sf"/>
</dbReference>
<dbReference type="Pfam" id="PF07707">
    <property type="entry name" value="BACK"/>
    <property type="match status" value="1"/>
</dbReference>
<dbReference type="SUPFAM" id="SSF117281">
    <property type="entry name" value="Kelch motif"/>
    <property type="match status" value="1"/>
</dbReference>
<dbReference type="InterPro" id="IPR000210">
    <property type="entry name" value="BTB/POZ_dom"/>
</dbReference>
<feature type="compositionally biased region" description="Polar residues" evidence="3">
    <location>
        <begin position="685"/>
        <end position="694"/>
    </location>
</feature>
<dbReference type="Gene3D" id="1.25.40.420">
    <property type="match status" value="1"/>
</dbReference>
<dbReference type="CDD" id="cd18186">
    <property type="entry name" value="BTB_POZ_ZBTB_KLHL-like"/>
    <property type="match status" value="1"/>
</dbReference>